<dbReference type="Proteomes" id="UP000183924">
    <property type="component" value="Unassembled WGS sequence"/>
</dbReference>
<proteinExistence type="predicted"/>
<dbReference type="EMBL" id="LUKY01000026">
    <property type="protein sequence ID" value="OIZ96261.1"/>
    <property type="molecule type" value="Genomic_DNA"/>
</dbReference>
<evidence type="ECO:0000313" key="1">
    <source>
        <dbReference type="EMBL" id="OIZ96261.1"/>
    </source>
</evidence>
<comment type="caution">
    <text evidence="1">The sequence shown here is derived from an EMBL/GenBank/DDBJ whole genome shotgun (WGS) entry which is preliminary data.</text>
</comment>
<evidence type="ECO:0000313" key="2">
    <source>
        <dbReference type="Proteomes" id="UP000183924"/>
    </source>
</evidence>
<gene>
    <name evidence="1" type="ORF">A1D18_00560</name>
</gene>
<accession>A0A1J8PM79</accession>
<keyword evidence="2" id="KW-1185">Reference proteome</keyword>
<name>A0A1J8PM79_9COXI</name>
<organism evidence="1 2">
    <name type="scientific">Candidatus Rickettsiella isopodorum</name>
    <dbReference type="NCBI Taxonomy" id="1225476"/>
    <lineage>
        <taxon>Bacteria</taxon>
        <taxon>Pseudomonadati</taxon>
        <taxon>Pseudomonadota</taxon>
        <taxon>Gammaproteobacteria</taxon>
        <taxon>Legionellales</taxon>
        <taxon>Coxiellaceae</taxon>
        <taxon>Rickettsiella</taxon>
    </lineage>
</organism>
<dbReference type="RefSeq" id="WP_071661881.1">
    <property type="nucleotide sequence ID" value="NZ_LUKY01000026.1"/>
</dbReference>
<dbReference type="OrthoDB" id="9851091at2"/>
<reference evidence="1 2" key="1">
    <citation type="submission" date="2016-03" db="EMBL/GenBank/DDBJ databases">
        <title>Comparative genomics of Rickettsiella.</title>
        <authorList>
            <person name="Chandler C."/>
            <person name="Wang Y."/>
        </authorList>
    </citation>
    <scope>NUCLEOTIDE SEQUENCE [LARGE SCALE GENOMIC DNA]</scope>
    <source>
        <strain evidence="1 2">RCFS May 2013</strain>
    </source>
</reference>
<protein>
    <submittedName>
        <fullName evidence="1">Uncharacterized protein</fullName>
    </submittedName>
</protein>
<sequence length="274" mass="32677">MEIKIKLRFFLKKINLATYPNTVILMKEHEALMSLLDSSISEKSCMEVIKKLKRNQVYIFFKLDKDPEFLKVIIKKILDPSILKAILNVSDINYSEGEKIILEKHLCIINLLSNLADDLKKFIKLSIQKMEEKENFFVEYFKELDRLKIVLLTEEIKTDDLKWFFNTNLFTLITFESKRFSIKLTEIYHLMIQDINLSKKKYFNDHCEILLDKKTKEGKFFNYDSFFSILYDKRKSFVNNLPKSNGFIFHKMSKSDKLCKQLIKLALENRLKHL</sequence>
<dbReference type="AlphaFoldDB" id="A0A1J8PM79"/>